<dbReference type="SUPFAM" id="SSF51735">
    <property type="entry name" value="NAD(P)-binding Rossmann-fold domains"/>
    <property type="match status" value="1"/>
</dbReference>
<comment type="caution">
    <text evidence="3">The sequence shown here is derived from an EMBL/GenBank/DDBJ whole genome shotgun (WGS) entry which is preliminary data.</text>
</comment>
<dbReference type="PRINTS" id="PR00080">
    <property type="entry name" value="SDRFAMILY"/>
</dbReference>
<comment type="similarity">
    <text evidence="1">Belongs to the short-chain dehydrogenases/reductases (SDR) family.</text>
</comment>
<dbReference type="PANTHER" id="PTHR42760:SF133">
    <property type="entry name" value="3-OXOACYL-[ACYL-CARRIER-PROTEIN] REDUCTASE"/>
    <property type="match status" value="1"/>
</dbReference>
<dbReference type="Gene3D" id="3.40.50.720">
    <property type="entry name" value="NAD(P)-binding Rossmann-like Domain"/>
    <property type="match status" value="1"/>
</dbReference>
<reference evidence="3 4" key="2">
    <citation type="submission" date="2018-05" db="EMBL/GenBank/DDBJ databases">
        <authorList>
            <person name="Lanie J.A."/>
            <person name="Ng W.-L."/>
            <person name="Kazmierczak K.M."/>
            <person name="Andrzejewski T.M."/>
            <person name="Davidsen T.M."/>
            <person name="Wayne K.J."/>
            <person name="Tettelin H."/>
            <person name="Glass J.I."/>
            <person name="Rusch D."/>
            <person name="Podicherti R."/>
            <person name="Tsui H.-C.T."/>
            <person name="Winkler M.E."/>
        </authorList>
    </citation>
    <scope>NUCLEOTIDE SEQUENCE [LARGE SCALE GENOMIC DNA]</scope>
    <source>
        <strain evidence="3 4">YBY</strain>
    </source>
</reference>
<gene>
    <name evidence="3" type="ORF">DF183_05295</name>
</gene>
<dbReference type="InterPro" id="IPR002347">
    <property type="entry name" value="SDR_fam"/>
</dbReference>
<dbReference type="Pfam" id="PF13561">
    <property type="entry name" value="adh_short_C2"/>
    <property type="match status" value="1"/>
</dbReference>
<evidence type="ECO:0000256" key="2">
    <source>
        <dbReference type="ARBA" id="ARBA00023002"/>
    </source>
</evidence>
<evidence type="ECO:0000313" key="3">
    <source>
        <dbReference type="EMBL" id="PWE16139.1"/>
    </source>
</evidence>
<dbReference type="InterPro" id="IPR020904">
    <property type="entry name" value="Sc_DH/Rdtase_CS"/>
</dbReference>
<dbReference type="NCBIfam" id="NF004778">
    <property type="entry name" value="PRK06124.1"/>
    <property type="match status" value="1"/>
</dbReference>
<dbReference type="GO" id="GO:0016616">
    <property type="term" value="F:oxidoreductase activity, acting on the CH-OH group of donors, NAD or NADP as acceptor"/>
    <property type="evidence" value="ECO:0007669"/>
    <property type="project" value="TreeGrafter"/>
</dbReference>
<dbReference type="InterPro" id="IPR036291">
    <property type="entry name" value="NAD(P)-bd_dom_sf"/>
</dbReference>
<protein>
    <submittedName>
        <fullName evidence="3">Gluconate 5-dehydrogenase</fullName>
    </submittedName>
</protein>
<dbReference type="FunFam" id="3.40.50.720:FF:000084">
    <property type="entry name" value="Short-chain dehydrogenase reductase"/>
    <property type="match status" value="1"/>
</dbReference>
<dbReference type="RefSeq" id="WP_109088560.1">
    <property type="nucleotide sequence ID" value="NZ_QEXO01000001.1"/>
</dbReference>
<dbReference type="PRINTS" id="PR00081">
    <property type="entry name" value="GDHRDH"/>
</dbReference>
<reference evidence="3 4" key="1">
    <citation type="submission" date="2018-05" db="EMBL/GenBank/DDBJ databases">
        <title>Genome Sequence of an Efficient Indole-Degrading Bacterium, Alcaligenes sp.YBY.</title>
        <authorList>
            <person name="Yang B."/>
        </authorList>
    </citation>
    <scope>NUCLEOTIDE SEQUENCE [LARGE SCALE GENOMIC DNA]</scope>
    <source>
        <strain evidence="3 4">YBY</strain>
    </source>
</reference>
<name>A0A2U2BQ82_ALCFA</name>
<sequence length="262" mass="27531">MTDLSSYQANFSLAGRCALVTGSSAGLGLEIARAYAAHGAHVILHGRNASKLRPLAEELKAAGAQVDTWEHDLADLDSLPDSYQTLCQRVGTPDILVNNVGVRLRSRLQDADWDDIEHLLQVDLLATLKLSKYAAQAMLKAQTRQGRIVTLTSIAGPLARPGDAIYPVAKQGLAGMVRALAVEFGGQGITSNGIAPGTFATESNAALAQDPVKGPLVVGRNPLGRWANPDEIRAAAVFLASPAASYVNGHIVVVDGGFSITF</sequence>
<evidence type="ECO:0000313" key="4">
    <source>
        <dbReference type="Proteomes" id="UP000245216"/>
    </source>
</evidence>
<dbReference type="STRING" id="511.UZ73_18715"/>
<dbReference type="EMBL" id="QEXO01000001">
    <property type="protein sequence ID" value="PWE16139.1"/>
    <property type="molecule type" value="Genomic_DNA"/>
</dbReference>
<dbReference type="AlphaFoldDB" id="A0A2U2BQ82"/>
<accession>A0A2U2BQ82</accession>
<evidence type="ECO:0000256" key="1">
    <source>
        <dbReference type="ARBA" id="ARBA00006484"/>
    </source>
</evidence>
<proteinExistence type="inferred from homology"/>
<dbReference type="Proteomes" id="UP000245216">
    <property type="component" value="Unassembled WGS sequence"/>
</dbReference>
<keyword evidence="2" id="KW-0560">Oxidoreductase</keyword>
<organism evidence="3 4">
    <name type="scientific">Alcaligenes faecalis</name>
    <dbReference type="NCBI Taxonomy" id="511"/>
    <lineage>
        <taxon>Bacteria</taxon>
        <taxon>Pseudomonadati</taxon>
        <taxon>Pseudomonadota</taxon>
        <taxon>Betaproteobacteria</taxon>
        <taxon>Burkholderiales</taxon>
        <taxon>Alcaligenaceae</taxon>
        <taxon>Alcaligenes</taxon>
    </lineage>
</organism>
<dbReference type="PANTHER" id="PTHR42760">
    <property type="entry name" value="SHORT-CHAIN DEHYDROGENASES/REDUCTASES FAMILY MEMBER"/>
    <property type="match status" value="1"/>
</dbReference>
<dbReference type="PROSITE" id="PS00061">
    <property type="entry name" value="ADH_SHORT"/>
    <property type="match status" value="1"/>
</dbReference>